<dbReference type="AlphaFoldDB" id="A0A0K8TRJ8"/>
<sequence length="228" mass="26639">WQIDIIKSKIDRGEENPDEVHEIKMLYRKYFEEKNIQLESLKTLQDLYDTLTGKSDFSRVNVNVDMGNSALERQISICSSDRCSSAVADEVTATIDEQMRQYDTRQYLNEPYAIEDSNLPAEENYLPMINEEAELNRKKKRVYRFVAERAAHKFREIGANLGARECQMDDLETSYPADRSQMLYKLFECIEADELEGPKIFLKRICDSLRQEKLFALRDQVQKIITLG</sequence>
<reference evidence="1" key="1">
    <citation type="journal article" date="2015" name="Insect Biochem. Mol. Biol.">
        <title>An insight into the sialome of the horse fly, Tabanus bromius.</title>
        <authorList>
            <person name="Ribeiro J.M."/>
            <person name="Kazimirova M."/>
            <person name="Takac P."/>
            <person name="Andersen J.F."/>
            <person name="Francischetti I.M."/>
        </authorList>
    </citation>
    <scope>NUCLEOTIDE SEQUENCE</scope>
</reference>
<feature type="non-terminal residue" evidence="1">
    <location>
        <position position="1"/>
    </location>
</feature>
<dbReference type="EMBL" id="GDAI01001058">
    <property type="protein sequence ID" value="JAI16545.1"/>
    <property type="molecule type" value="mRNA"/>
</dbReference>
<organism evidence="1">
    <name type="scientific">Tabanus bromius</name>
    <name type="common">Band-eyed brown horse fly</name>
    <dbReference type="NCBI Taxonomy" id="304241"/>
    <lineage>
        <taxon>Eukaryota</taxon>
        <taxon>Metazoa</taxon>
        <taxon>Ecdysozoa</taxon>
        <taxon>Arthropoda</taxon>
        <taxon>Hexapoda</taxon>
        <taxon>Insecta</taxon>
        <taxon>Pterygota</taxon>
        <taxon>Neoptera</taxon>
        <taxon>Endopterygota</taxon>
        <taxon>Diptera</taxon>
        <taxon>Brachycera</taxon>
        <taxon>Tabanomorpha</taxon>
        <taxon>Tabanoidea</taxon>
        <taxon>Tabanidae</taxon>
        <taxon>Tabanus</taxon>
    </lineage>
</organism>
<accession>A0A0K8TRJ8</accession>
<name>A0A0K8TRJ8_TABBR</name>
<evidence type="ECO:0000313" key="1">
    <source>
        <dbReference type="EMBL" id="JAI16545.1"/>
    </source>
</evidence>
<proteinExistence type="evidence at transcript level"/>
<protein>
    <submittedName>
        <fullName evidence="1">Uncharacterized protein</fullName>
    </submittedName>
</protein>